<sequence>MEYRRFDNTIVARIDKGEEILDQVKEIALKEEIKLASIQALGAISQFTAGVFKTEEKKYLANEFEGSFEIVSLTGTISTMDGEFYAHLHISAGNEKGEVFGGHLNRAVVSATCEMVITVIPGVVDRRYSEEIGLNLFQF</sequence>
<dbReference type="PANTHER" id="PTHR34988:SF1">
    <property type="entry name" value="DNA-BINDING PROTEIN"/>
    <property type="match status" value="1"/>
</dbReference>
<name>A0A921I2K6_9FIRM</name>
<gene>
    <name evidence="2" type="ORF">K8V82_10295</name>
</gene>
<evidence type="ECO:0000313" key="3">
    <source>
        <dbReference type="Proteomes" id="UP000769156"/>
    </source>
</evidence>
<feature type="domain" description="PPC" evidence="1">
    <location>
        <begin position="4"/>
        <end position="139"/>
    </location>
</feature>
<protein>
    <submittedName>
        <fullName evidence="2">DNA-binding protein</fullName>
    </submittedName>
</protein>
<dbReference type="SUPFAM" id="SSF117856">
    <property type="entry name" value="AF0104/ALDC/Ptd012-like"/>
    <property type="match status" value="1"/>
</dbReference>
<comment type="caution">
    <text evidence="2">The sequence shown here is derived from an EMBL/GenBank/DDBJ whole genome shotgun (WGS) entry which is preliminary data.</text>
</comment>
<dbReference type="Gene3D" id="3.30.1330.80">
    <property type="entry name" value="Hypothetical protein, similar to alpha- acetolactate decarboxylase, domain 2"/>
    <property type="match status" value="1"/>
</dbReference>
<evidence type="ECO:0000259" key="1">
    <source>
        <dbReference type="PROSITE" id="PS51742"/>
    </source>
</evidence>
<dbReference type="Proteomes" id="UP000769156">
    <property type="component" value="Unassembled WGS sequence"/>
</dbReference>
<accession>A0A921I2K6</accession>
<dbReference type="GO" id="GO:0003677">
    <property type="term" value="F:DNA binding"/>
    <property type="evidence" value="ECO:0007669"/>
    <property type="project" value="UniProtKB-KW"/>
</dbReference>
<dbReference type="PANTHER" id="PTHR34988">
    <property type="entry name" value="PROTEIN, PUTATIVE-RELATED"/>
    <property type="match status" value="1"/>
</dbReference>
<reference evidence="2" key="1">
    <citation type="journal article" date="2021" name="PeerJ">
        <title>Extensive microbial diversity within the chicken gut microbiome revealed by metagenomics and culture.</title>
        <authorList>
            <person name="Gilroy R."/>
            <person name="Ravi A."/>
            <person name="Getino M."/>
            <person name="Pursley I."/>
            <person name="Horton D.L."/>
            <person name="Alikhan N.F."/>
            <person name="Baker D."/>
            <person name="Gharbi K."/>
            <person name="Hall N."/>
            <person name="Watson M."/>
            <person name="Adriaenssens E.M."/>
            <person name="Foster-Nyarko E."/>
            <person name="Jarju S."/>
            <person name="Secka A."/>
            <person name="Antonio M."/>
            <person name="Oren A."/>
            <person name="Chaudhuri R.R."/>
            <person name="La Ragione R."/>
            <person name="Hildebrand F."/>
            <person name="Pallen M.J."/>
        </authorList>
    </citation>
    <scope>NUCLEOTIDE SEQUENCE</scope>
    <source>
        <strain evidence="2">ChiSjej5B23-16112</strain>
    </source>
</reference>
<organism evidence="2 3">
    <name type="scientific">Lachnoclostridium phocaeense</name>
    <dbReference type="NCBI Taxonomy" id="1871021"/>
    <lineage>
        <taxon>Bacteria</taxon>
        <taxon>Bacillati</taxon>
        <taxon>Bacillota</taxon>
        <taxon>Clostridia</taxon>
        <taxon>Lachnospirales</taxon>
        <taxon>Lachnospiraceae</taxon>
    </lineage>
</organism>
<dbReference type="InterPro" id="IPR005175">
    <property type="entry name" value="PPC_dom"/>
</dbReference>
<proteinExistence type="predicted"/>
<dbReference type="InterPro" id="IPR025707">
    <property type="entry name" value="DNA_bp_PD1"/>
</dbReference>
<keyword evidence="2" id="KW-0238">DNA-binding</keyword>
<dbReference type="Pfam" id="PF03479">
    <property type="entry name" value="PCC"/>
    <property type="match status" value="1"/>
</dbReference>
<dbReference type="CDD" id="cd11378">
    <property type="entry name" value="DUF296"/>
    <property type="match status" value="1"/>
</dbReference>
<dbReference type="AlphaFoldDB" id="A0A921I2K6"/>
<dbReference type="EMBL" id="DYVY01000171">
    <property type="protein sequence ID" value="HJF95158.1"/>
    <property type="molecule type" value="Genomic_DNA"/>
</dbReference>
<evidence type="ECO:0000313" key="2">
    <source>
        <dbReference type="EMBL" id="HJF95158.1"/>
    </source>
</evidence>
<dbReference type="OrthoDB" id="9791702at2"/>
<dbReference type="PIRSF" id="PIRSF016702">
    <property type="entry name" value="DNA_bp_PD1"/>
    <property type="match status" value="1"/>
</dbReference>
<dbReference type="PROSITE" id="PS51742">
    <property type="entry name" value="PPC"/>
    <property type="match status" value="1"/>
</dbReference>
<reference evidence="2" key="2">
    <citation type="submission" date="2021-09" db="EMBL/GenBank/DDBJ databases">
        <authorList>
            <person name="Gilroy R."/>
        </authorList>
    </citation>
    <scope>NUCLEOTIDE SEQUENCE</scope>
    <source>
        <strain evidence="2">ChiSjej5B23-16112</strain>
    </source>
</reference>